<gene>
    <name evidence="2" type="ORF">B0T23DRAFT_165487</name>
</gene>
<organism evidence="2 3">
    <name type="scientific">Neurospora hispaniola</name>
    <dbReference type="NCBI Taxonomy" id="588809"/>
    <lineage>
        <taxon>Eukaryota</taxon>
        <taxon>Fungi</taxon>
        <taxon>Dikarya</taxon>
        <taxon>Ascomycota</taxon>
        <taxon>Pezizomycotina</taxon>
        <taxon>Sordariomycetes</taxon>
        <taxon>Sordariomycetidae</taxon>
        <taxon>Sordariales</taxon>
        <taxon>Sordariaceae</taxon>
        <taxon>Neurospora</taxon>
    </lineage>
</organism>
<evidence type="ECO:0000313" key="2">
    <source>
        <dbReference type="EMBL" id="KAK3490608.1"/>
    </source>
</evidence>
<keyword evidence="1" id="KW-1133">Transmembrane helix</keyword>
<sequence>MLRYIVLYIVLGHSPFLFILSNLSIFSLPLGFLIFVVPLVLSTWQNTLLFIVDVISILRDEG</sequence>
<keyword evidence="1" id="KW-0472">Membrane</keyword>
<protein>
    <submittedName>
        <fullName evidence="2">Uncharacterized protein</fullName>
    </submittedName>
</protein>
<dbReference type="EMBL" id="JAULSX010000005">
    <property type="protein sequence ID" value="KAK3490608.1"/>
    <property type="molecule type" value="Genomic_DNA"/>
</dbReference>
<evidence type="ECO:0000313" key="3">
    <source>
        <dbReference type="Proteomes" id="UP001285908"/>
    </source>
</evidence>
<dbReference type="GeneID" id="87870427"/>
<keyword evidence="1" id="KW-0812">Transmembrane</keyword>
<dbReference type="RefSeq" id="XP_062691791.1">
    <property type="nucleotide sequence ID" value="XM_062832805.1"/>
</dbReference>
<name>A0AAJ0I5Q5_9PEZI</name>
<dbReference type="Proteomes" id="UP001285908">
    <property type="component" value="Unassembled WGS sequence"/>
</dbReference>
<accession>A0AAJ0I5Q5</accession>
<keyword evidence="3" id="KW-1185">Reference proteome</keyword>
<dbReference type="AlphaFoldDB" id="A0AAJ0I5Q5"/>
<proteinExistence type="predicted"/>
<feature type="transmembrane region" description="Helical" evidence="1">
    <location>
        <begin position="32"/>
        <end position="58"/>
    </location>
</feature>
<feature type="transmembrane region" description="Helical" evidence="1">
    <location>
        <begin position="5"/>
        <end position="26"/>
    </location>
</feature>
<reference evidence="2 3" key="1">
    <citation type="journal article" date="2023" name="Mol. Phylogenet. Evol.">
        <title>Genome-scale phylogeny and comparative genomics of the fungal order Sordariales.</title>
        <authorList>
            <person name="Hensen N."/>
            <person name="Bonometti L."/>
            <person name="Westerberg I."/>
            <person name="Brannstrom I.O."/>
            <person name="Guillou S."/>
            <person name="Cros-Aarteil S."/>
            <person name="Calhoun S."/>
            <person name="Haridas S."/>
            <person name="Kuo A."/>
            <person name="Mondo S."/>
            <person name="Pangilinan J."/>
            <person name="Riley R."/>
            <person name="LaButti K."/>
            <person name="Andreopoulos B."/>
            <person name="Lipzen A."/>
            <person name="Chen C."/>
            <person name="Yan M."/>
            <person name="Daum C."/>
            <person name="Ng V."/>
            <person name="Clum A."/>
            <person name="Steindorff A."/>
            <person name="Ohm R.A."/>
            <person name="Martin F."/>
            <person name="Silar P."/>
            <person name="Natvig D.O."/>
            <person name="Lalanne C."/>
            <person name="Gautier V."/>
            <person name="Ament-Velasquez S.L."/>
            <person name="Kruys A."/>
            <person name="Hutchinson M.I."/>
            <person name="Powell A.J."/>
            <person name="Barry K."/>
            <person name="Miller A.N."/>
            <person name="Grigoriev I.V."/>
            <person name="Debuchy R."/>
            <person name="Gladieux P."/>
            <person name="Hiltunen Thoren M."/>
            <person name="Johannesson H."/>
        </authorList>
    </citation>
    <scope>NUCLEOTIDE SEQUENCE [LARGE SCALE GENOMIC DNA]</scope>
    <source>
        <strain evidence="2 3">FGSC 10403</strain>
    </source>
</reference>
<comment type="caution">
    <text evidence="2">The sequence shown here is derived from an EMBL/GenBank/DDBJ whole genome shotgun (WGS) entry which is preliminary data.</text>
</comment>
<evidence type="ECO:0000256" key="1">
    <source>
        <dbReference type="SAM" id="Phobius"/>
    </source>
</evidence>